<organism evidence="2 3">
    <name type="scientific">Neurospora intermedia</name>
    <dbReference type="NCBI Taxonomy" id="5142"/>
    <lineage>
        <taxon>Eukaryota</taxon>
        <taxon>Fungi</taxon>
        <taxon>Dikarya</taxon>
        <taxon>Ascomycota</taxon>
        <taxon>Pezizomycotina</taxon>
        <taxon>Sordariomycetes</taxon>
        <taxon>Sordariomycetidae</taxon>
        <taxon>Sordariales</taxon>
        <taxon>Sordariaceae</taxon>
        <taxon>Neurospora</taxon>
    </lineage>
</organism>
<evidence type="ECO:0000313" key="3">
    <source>
        <dbReference type="Proteomes" id="UP001451303"/>
    </source>
</evidence>
<evidence type="ECO:0000256" key="1">
    <source>
        <dbReference type="SAM" id="Phobius"/>
    </source>
</evidence>
<dbReference type="EMBL" id="JAVLET010000006">
    <property type="protein sequence ID" value="KAL0469247.1"/>
    <property type="molecule type" value="Genomic_DNA"/>
</dbReference>
<sequence length="69" mass="7822">RVDESIVVREAFPLLFAGGVAVGIGVRHLEMRARSGFHWLTGLGTVFYVRLLYDYCLVEIKVGKKRCPR</sequence>
<accession>A0ABR3D9B8</accession>
<feature type="transmembrane region" description="Helical" evidence="1">
    <location>
        <begin position="6"/>
        <end position="26"/>
    </location>
</feature>
<proteinExistence type="predicted"/>
<gene>
    <name evidence="2" type="ORF">QR685DRAFT_412060</name>
</gene>
<name>A0ABR3D9B8_NEUIN</name>
<feature type="non-terminal residue" evidence="2">
    <location>
        <position position="1"/>
    </location>
</feature>
<comment type="caution">
    <text evidence="2">The sequence shown here is derived from an EMBL/GenBank/DDBJ whole genome shotgun (WGS) entry which is preliminary data.</text>
</comment>
<evidence type="ECO:0000313" key="2">
    <source>
        <dbReference type="EMBL" id="KAL0469247.1"/>
    </source>
</evidence>
<feature type="non-terminal residue" evidence="2">
    <location>
        <position position="69"/>
    </location>
</feature>
<keyword evidence="3" id="KW-1185">Reference proteome</keyword>
<keyword evidence="1" id="KW-0472">Membrane</keyword>
<keyword evidence="1" id="KW-0812">Transmembrane</keyword>
<reference evidence="2 3" key="1">
    <citation type="submission" date="2023-09" db="EMBL/GenBank/DDBJ databases">
        <title>Multi-omics analysis of a traditional fermented food reveals byproduct-associated fungal strains for waste-to-food upcycling.</title>
        <authorList>
            <consortium name="Lawrence Berkeley National Laboratory"/>
            <person name="Rekdal V.M."/>
            <person name="Villalobos-Escobedo J.M."/>
            <person name="Rodriguez-Valeron N."/>
            <person name="Garcia M.O."/>
            <person name="Vasquez D.P."/>
            <person name="Damayanti I."/>
            <person name="Sorensen P.M."/>
            <person name="Baidoo E.E."/>
            <person name="De Carvalho A.C."/>
            <person name="Riley R."/>
            <person name="Lipzen A."/>
            <person name="He G."/>
            <person name="Yan M."/>
            <person name="Haridas S."/>
            <person name="Daum C."/>
            <person name="Yoshinaga Y."/>
            <person name="Ng V."/>
            <person name="Grigoriev I.V."/>
            <person name="Munk R."/>
            <person name="Nuraida L."/>
            <person name="Wijaya C.H."/>
            <person name="Morales P.-C."/>
            <person name="Keasling J.D."/>
        </authorList>
    </citation>
    <scope>NUCLEOTIDE SEQUENCE [LARGE SCALE GENOMIC DNA]</scope>
    <source>
        <strain evidence="2 3">FGSC 2613</strain>
    </source>
</reference>
<protein>
    <submittedName>
        <fullName evidence="2">Uncharacterized protein</fullName>
    </submittedName>
</protein>
<keyword evidence="1" id="KW-1133">Transmembrane helix</keyword>
<dbReference type="Proteomes" id="UP001451303">
    <property type="component" value="Unassembled WGS sequence"/>
</dbReference>